<evidence type="ECO:0000256" key="1">
    <source>
        <dbReference type="SAM" id="MobiDB-lite"/>
    </source>
</evidence>
<feature type="transmembrane region" description="Helical" evidence="2">
    <location>
        <begin position="261"/>
        <end position="281"/>
    </location>
</feature>
<keyword evidence="2" id="KW-1133">Transmembrane helix</keyword>
<dbReference type="AlphaFoldDB" id="A0A165CKC2"/>
<keyword evidence="4" id="KW-1185">Reference proteome</keyword>
<protein>
    <submittedName>
        <fullName evidence="3">Uncharacterized protein</fullName>
    </submittedName>
</protein>
<evidence type="ECO:0000313" key="3">
    <source>
        <dbReference type="EMBL" id="KZV82627.1"/>
    </source>
</evidence>
<proteinExistence type="predicted"/>
<dbReference type="EMBL" id="KV426311">
    <property type="protein sequence ID" value="KZV82627.1"/>
    <property type="molecule type" value="Genomic_DNA"/>
</dbReference>
<keyword evidence="2" id="KW-0472">Membrane</keyword>
<accession>A0A165CKC2</accession>
<feature type="region of interest" description="Disordered" evidence="1">
    <location>
        <begin position="219"/>
        <end position="240"/>
    </location>
</feature>
<sequence>MTSASAKLGEECSLRTVMRTRDWLNVFILAATHVGSTMTVSVDRRKQARYHRAMSVQTAKSCEKSVARYISPPAFSAFFAAKPVRDISRLDTTTVVRARIHANDLAAMEGEGWQSLIDLAELAVNTRLASNQEWMPYKLAMAREPRLSLDVNLEGSWVEQGIEPIERLDSGPVSETSRPAIRSRTYPHTMNRPPSPCRHCEPHVHTTCRETTRIVFRPRAPRDEPRELPRPHNDYRRELPPLLGGPTRGLVYDPDGRKSRFYIALAGSVVLVLFVVQLWILRRVAALHVALS</sequence>
<keyword evidence="2" id="KW-0812">Transmembrane</keyword>
<dbReference type="InParanoid" id="A0A165CKC2"/>
<feature type="transmembrane region" description="Helical" evidence="2">
    <location>
        <begin position="23"/>
        <end position="42"/>
    </location>
</feature>
<feature type="compositionally biased region" description="Basic and acidic residues" evidence="1">
    <location>
        <begin position="220"/>
        <end position="239"/>
    </location>
</feature>
<dbReference type="Proteomes" id="UP000077266">
    <property type="component" value="Unassembled WGS sequence"/>
</dbReference>
<reference evidence="3 4" key="1">
    <citation type="journal article" date="2016" name="Mol. Biol. Evol.">
        <title>Comparative Genomics of Early-Diverging Mushroom-Forming Fungi Provides Insights into the Origins of Lignocellulose Decay Capabilities.</title>
        <authorList>
            <person name="Nagy L.G."/>
            <person name="Riley R."/>
            <person name="Tritt A."/>
            <person name="Adam C."/>
            <person name="Daum C."/>
            <person name="Floudas D."/>
            <person name="Sun H."/>
            <person name="Yadav J.S."/>
            <person name="Pangilinan J."/>
            <person name="Larsson K.H."/>
            <person name="Matsuura K."/>
            <person name="Barry K."/>
            <person name="Labutti K."/>
            <person name="Kuo R."/>
            <person name="Ohm R.A."/>
            <person name="Bhattacharya S.S."/>
            <person name="Shirouzu T."/>
            <person name="Yoshinaga Y."/>
            <person name="Martin F.M."/>
            <person name="Grigoriev I.V."/>
            <person name="Hibbett D.S."/>
        </authorList>
    </citation>
    <scope>NUCLEOTIDE SEQUENCE [LARGE SCALE GENOMIC DNA]</scope>
    <source>
        <strain evidence="3 4">HHB12029</strain>
    </source>
</reference>
<organism evidence="3 4">
    <name type="scientific">Exidia glandulosa HHB12029</name>
    <dbReference type="NCBI Taxonomy" id="1314781"/>
    <lineage>
        <taxon>Eukaryota</taxon>
        <taxon>Fungi</taxon>
        <taxon>Dikarya</taxon>
        <taxon>Basidiomycota</taxon>
        <taxon>Agaricomycotina</taxon>
        <taxon>Agaricomycetes</taxon>
        <taxon>Auriculariales</taxon>
        <taxon>Exidiaceae</taxon>
        <taxon>Exidia</taxon>
    </lineage>
</organism>
<name>A0A165CKC2_EXIGL</name>
<evidence type="ECO:0000256" key="2">
    <source>
        <dbReference type="SAM" id="Phobius"/>
    </source>
</evidence>
<gene>
    <name evidence="3" type="ORF">EXIGLDRAFT_754816</name>
</gene>
<evidence type="ECO:0000313" key="4">
    <source>
        <dbReference type="Proteomes" id="UP000077266"/>
    </source>
</evidence>